<evidence type="ECO:0000259" key="3">
    <source>
        <dbReference type="Pfam" id="PF13240"/>
    </source>
</evidence>
<proteinExistence type="predicted"/>
<dbReference type="AlphaFoldDB" id="A0A5M9ZJT1"/>
<feature type="compositionally biased region" description="Low complexity" evidence="1">
    <location>
        <begin position="193"/>
        <end position="207"/>
    </location>
</feature>
<organism evidence="4 5">
    <name type="scientific">Bifidobacterium myosotis</name>
    <dbReference type="NCBI Taxonomy" id="1630166"/>
    <lineage>
        <taxon>Bacteria</taxon>
        <taxon>Bacillati</taxon>
        <taxon>Actinomycetota</taxon>
        <taxon>Actinomycetes</taxon>
        <taxon>Bifidobacteriales</taxon>
        <taxon>Bifidobacteriaceae</taxon>
        <taxon>Bifidobacterium</taxon>
    </lineage>
</organism>
<gene>
    <name evidence="4" type="ORF">EMO91_07960</name>
</gene>
<evidence type="ECO:0000256" key="2">
    <source>
        <dbReference type="SAM" id="Phobius"/>
    </source>
</evidence>
<dbReference type="InterPro" id="IPR026870">
    <property type="entry name" value="Zinc_ribbon_dom"/>
</dbReference>
<evidence type="ECO:0000313" key="4">
    <source>
        <dbReference type="EMBL" id="KAA8827758.1"/>
    </source>
</evidence>
<feature type="region of interest" description="Disordered" evidence="1">
    <location>
        <begin position="128"/>
        <end position="148"/>
    </location>
</feature>
<sequence>MRRMRFCTNCGARLGDGDRFCVQCGQERDDWPVQGADQAVQPVPATQAAQFGPSAQVAAPSVAQAGESARSGSGDLASQPTMIDASAMQTIAPPVVPQTAVPQPAVAALPSAVQSGYGASSALPAPQPISGAAGSGNPASGASAPGTKDGKGNKGLIIAIIVAAVVAVALIGALLWVLVIHPRTATGVGGEVQSSAQTQAGADGQQGDTEESKVCDKVPDFAITSHTMHDTDLVVKLTVTASCGTDSALKLDNDAVRITVKDGDDTYADAVYDFSSDPVSAKAGEDGEATITFVKSQYWFIPDQASWSDLTVTGELDAEAQGGKASAGNADDVTGADAMDQNDREQVAKAAIDRQIAHDKSAVSDLGSSYTTQLSSKQLNMQADGKTWTYQDIWQQFADLKAKWSNALFLWSGDWSKYQSSGTADYYVILSGERFGSVDDGWNWCSANNFGKNDCMPISVQ</sequence>
<keyword evidence="2" id="KW-0812">Transmembrane</keyword>
<protein>
    <submittedName>
        <fullName evidence="4">Zinc-ribbon domain-containing protein</fullName>
    </submittedName>
</protein>
<evidence type="ECO:0000256" key="1">
    <source>
        <dbReference type="SAM" id="MobiDB-lite"/>
    </source>
</evidence>
<feature type="transmembrane region" description="Helical" evidence="2">
    <location>
        <begin position="156"/>
        <end position="179"/>
    </location>
</feature>
<feature type="region of interest" description="Disordered" evidence="1">
    <location>
        <begin position="190"/>
        <end position="213"/>
    </location>
</feature>
<dbReference type="EMBL" id="RZUH01000005">
    <property type="protein sequence ID" value="KAA8827758.1"/>
    <property type="molecule type" value="Genomic_DNA"/>
</dbReference>
<feature type="compositionally biased region" description="Low complexity" evidence="1">
    <location>
        <begin position="130"/>
        <end position="146"/>
    </location>
</feature>
<keyword evidence="2" id="KW-0472">Membrane</keyword>
<reference evidence="4 5" key="1">
    <citation type="journal article" date="2019" name="Syst. Appl. Microbiol.">
        <title>Characterization of Bifidobacterium species in feaces of the Egyptian fruit bat: Description of B. vespertilionis sp. nov. and B. rousetti sp. nov.</title>
        <authorList>
            <person name="Modesto M."/>
            <person name="Satti M."/>
            <person name="Watanabe K."/>
            <person name="Puglisi E."/>
            <person name="Morelli L."/>
            <person name="Huang C.-H."/>
            <person name="Liou J.-S."/>
            <person name="Miyashita M."/>
            <person name="Tamura T."/>
            <person name="Saito S."/>
            <person name="Mori K."/>
            <person name="Huang L."/>
            <person name="Sciavilla P."/>
            <person name="Sandri C."/>
            <person name="Spiezio C."/>
            <person name="Vitali F."/>
            <person name="Cavalieri D."/>
            <person name="Perpetuini G."/>
            <person name="Tofalo R."/>
            <person name="Bonetti A."/>
            <person name="Arita M."/>
            <person name="Mattarelli P."/>
        </authorList>
    </citation>
    <scope>NUCLEOTIDE SEQUENCE [LARGE SCALE GENOMIC DNA]</scope>
    <source>
        <strain evidence="4 5">RST17</strain>
    </source>
</reference>
<name>A0A5M9ZJT1_9BIFI</name>
<dbReference type="Pfam" id="PF13240">
    <property type="entry name" value="Zn_Ribbon_1"/>
    <property type="match status" value="1"/>
</dbReference>
<evidence type="ECO:0000313" key="5">
    <source>
        <dbReference type="Proteomes" id="UP000410049"/>
    </source>
</evidence>
<feature type="domain" description="Zinc-ribbon" evidence="3">
    <location>
        <begin position="6"/>
        <end position="26"/>
    </location>
</feature>
<dbReference type="Proteomes" id="UP000410049">
    <property type="component" value="Unassembled WGS sequence"/>
</dbReference>
<keyword evidence="2" id="KW-1133">Transmembrane helix</keyword>
<feature type="region of interest" description="Disordered" evidence="1">
    <location>
        <begin position="58"/>
        <end position="79"/>
    </location>
</feature>
<accession>A0A5M9ZJT1</accession>
<comment type="caution">
    <text evidence="4">The sequence shown here is derived from an EMBL/GenBank/DDBJ whole genome shotgun (WGS) entry which is preliminary data.</text>
</comment>